<gene>
    <name evidence="2" type="ORF">HMPREF0663_11121</name>
</gene>
<accession>E7RPM0</accession>
<feature type="transmembrane region" description="Helical" evidence="1">
    <location>
        <begin position="205"/>
        <end position="229"/>
    </location>
</feature>
<feature type="transmembrane region" description="Helical" evidence="1">
    <location>
        <begin position="117"/>
        <end position="146"/>
    </location>
</feature>
<reference evidence="2" key="1">
    <citation type="submission" date="2011-01" db="EMBL/GenBank/DDBJ databases">
        <authorList>
            <person name="Muzny D."/>
            <person name="Qin X."/>
            <person name="Buhay C."/>
            <person name="Dugan-Rocha S."/>
            <person name="Ding Y."/>
            <person name="Chen G."/>
            <person name="Hawes A."/>
            <person name="Holder M."/>
            <person name="Jhangiani S."/>
            <person name="Johnson A."/>
            <person name="Khan Z."/>
            <person name="Li Z."/>
            <person name="Liu W."/>
            <person name="Liu X."/>
            <person name="Perez L."/>
            <person name="Shen H."/>
            <person name="Wang Q."/>
            <person name="Watt J."/>
            <person name="Xi L."/>
            <person name="Xin Y."/>
            <person name="Zhou J."/>
            <person name="Deng J."/>
            <person name="Jiang H."/>
            <person name="Liu Y."/>
            <person name="Qu J."/>
            <person name="Song X.-Z."/>
            <person name="Zhang L."/>
            <person name="Villasana D."/>
            <person name="Johnson A."/>
            <person name="Liu J."/>
            <person name="Liyanage D."/>
            <person name="Lorensuhewa L."/>
            <person name="Robinson T."/>
            <person name="Song A."/>
            <person name="Song B.-B."/>
            <person name="Dinh H."/>
            <person name="Thornton R."/>
            <person name="Coyle M."/>
            <person name="Francisco L."/>
            <person name="Jackson L."/>
            <person name="Javaid M."/>
            <person name="Korchina V."/>
            <person name="Kovar C."/>
            <person name="Mata R."/>
            <person name="Mathew T."/>
            <person name="Ngo R."/>
            <person name="Nguyen L."/>
            <person name="Nguyen N."/>
            <person name="Okwuonu G."/>
            <person name="Ongeri F."/>
            <person name="Pham C."/>
            <person name="Simmons D."/>
            <person name="Wilczek-Boney K."/>
            <person name="Hale W."/>
            <person name="Jakkamsetti A."/>
            <person name="Pham P."/>
            <person name="Ruth R."/>
            <person name="San Lucas F."/>
            <person name="Warren J."/>
            <person name="Zhang J."/>
            <person name="Zhao Z."/>
            <person name="Zhou C."/>
            <person name="Zhu D."/>
            <person name="Lee S."/>
            <person name="Bess C."/>
            <person name="Blankenburg K."/>
            <person name="Forbes L."/>
            <person name="Fu Q."/>
            <person name="Gubbala S."/>
            <person name="Hirani K."/>
            <person name="Jayaseelan J.C."/>
            <person name="Lara F."/>
            <person name="Munidasa M."/>
            <person name="Palculict T."/>
            <person name="Patil S."/>
            <person name="Pu L.-L."/>
            <person name="Saada N."/>
            <person name="Tang L."/>
            <person name="Weissenberger G."/>
            <person name="Zhu Y."/>
            <person name="Hemphill L."/>
            <person name="Shang Y."/>
            <person name="Youmans B."/>
            <person name="Ayvaz T."/>
            <person name="Ross M."/>
            <person name="Santibanez J."/>
            <person name="Aqrawi P."/>
            <person name="Gross S."/>
            <person name="Joshi V."/>
            <person name="Fowler G."/>
            <person name="Nazareth L."/>
            <person name="Reid J."/>
            <person name="Worley K."/>
            <person name="Petrosino J."/>
            <person name="Highlander S."/>
            <person name="Gibbs R."/>
        </authorList>
    </citation>
    <scope>NUCLEOTIDE SEQUENCE [LARGE SCALE GENOMIC DNA]</scope>
    <source>
        <strain evidence="2">ATCC 33269</strain>
    </source>
</reference>
<name>E7RPM0_9BACT</name>
<protein>
    <submittedName>
        <fullName evidence="2">Uncharacterized protein</fullName>
    </submittedName>
</protein>
<dbReference type="EMBL" id="AEPE02000004">
    <property type="protein sequence ID" value="EFZ37063.1"/>
    <property type="molecule type" value="Genomic_DNA"/>
</dbReference>
<keyword evidence="1" id="KW-1133">Transmembrane helix</keyword>
<organism evidence="2 3">
    <name type="scientific">Hoylesella oralis ATCC 33269</name>
    <dbReference type="NCBI Taxonomy" id="873533"/>
    <lineage>
        <taxon>Bacteria</taxon>
        <taxon>Pseudomonadati</taxon>
        <taxon>Bacteroidota</taxon>
        <taxon>Bacteroidia</taxon>
        <taxon>Bacteroidales</taxon>
        <taxon>Prevotellaceae</taxon>
        <taxon>Hoylesella</taxon>
    </lineage>
</organism>
<feature type="transmembrane region" description="Helical" evidence="1">
    <location>
        <begin position="25"/>
        <end position="48"/>
    </location>
</feature>
<dbReference type="HOGENOM" id="CLU_965972_0_0_10"/>
<dbReference type="RefSeq" id="WP_004368370.1">
    <property type="nucleotide sequence ID" value="NZ_GL833118.1"/>
</dbReference>
<feature type="transmembrane region" description="Helical" evidence="1">
    <location>
        <begin position="249"/>
        <end position="270"/>
    </location>
</feature>
<dbReference type="STRING" id="28134.SAMN05444288_0032"/>
<dbReference type="Proteomes" id="UP000005580">
    <property type="component" value="Unassembled WGS sequence"/>
</dbReference>
<evidence type="ECO:0000313" key="2">
    <source>
        <dbReference type="EMBL" id="EFZ37063.1"/>
    </source>
</evidence>
<keyword evidence="1" id="KW-0472">Membrane</keyword>
<keyword evidence="1" id="KW-0812">Transmembrane</keyword>
<feature type="transmembrane region" description="Helical" evidence="1">
    <location>
        <begin position="68"/>
        <end position="91"/>
    </location>
</feature>
<evidence type="ECO:0000256" key="1">
    <source>
        <dbReference type="SAM" id="Phobius"/>
    </source>
</evidence>
<sequence length="288" mass="32506">MKHTVSYKKIGLLLKNDLLLHRRSIMLLVLAMTGIVFLLGMCVMIGLFGDGKDMSKIFSLTTLQNRAIMVSSYASYVVYIASFVVVTRVFVNMEHRYGDIEYLTMPATNLEKWLARVFYVLLVAVVLSVFAYYAGIALCVLVTWLFDAQAASVLWNIDTNTVLKSIHLDKIVGLSGYSLLANFGVLMFGIFGGTCYRRNAWLFTLLWLLGFFVVFNFGVGIFMIIGGFMDAVDKEDAALADFISTFLQWLVLVMGVIGGVSCVLFGWLSYRKFCRRQLEMNKVKIIKR</sequence>
<feature type="transmembrane region" description="Helical" evidence="1">
    <location>
        <begin position="171"/>
        <end position="193"/>
    </location>
</feature>
<proteinExistence type="predicted"/>
<dbReference type="AlphaFoldDB" id="E7RPM0"/>
<evidence type="ECO:0000313" key="3">
    <source>
        <dbReference type="Proteomes" id="UP000005580"/>
    </source>
</evidence>
<keyword evidence="3" id="KW-1185">Reference proteome</keyword>
<comment type="caution">
    <text evidence="2">The sequence shown here is derived from an EMBL/GenBank/DDBJ whole genome shotgun (WGS) entry which is preliminary data.</text>
</comment>